<protein>
    <recommendedName>
        <fullName evidence="3">Zeta toxin domain-containing protein</fullName>
    </recommendedName>
</protein>
<proteinExistence type="predicted"/>
<accession>A0A2C9W8D0</accession>
<dbReference type="STRING" id="3983.A0A2C9W8D0"/>
<dbReference type="PANTHER" id="PTHR31153">
    <property type="entry name" value="CALMODULIN CALCIUM-DEPENDENT NAD KINASE"/>
    <property type="match status" value="1"/>
</dbReference>
<feature type="domain" description="Zeta toxin" evidence="3">
    <location>
        <begin position="175"/>
        <end position="284"/>
    </location>
</feature>
<comment type="caution">
    <text evidence="4">The sequence shown here is derived from an EMBL/GenBank/DDBJ whole genome shotgun (WGS) entry which is preliminary data.</text>
</comment>
<dbReference type="GO" id="GO:0016301">
    <property type="term" value="F:kinase activity"/>
    <property type="evidence" value="ECO:0007669"/>
    <property type="project" value="InterPro"/>
</dbReference>
<evidence type="ECO:0000313" key="4">
    <source>
        <dbReference type="EMBL" id="OAY55640.1"/>
    </source>
</evidence>
<dbReference type="OrthoDB" id="10267859at2759"/>
<dbReference type="Gene3D" id="3.40.50.300">
    <property type="entry name" value="P-loop containing nucleotide triphosphate hydrolases"/>
    <property type="match status" value="1"/>
</dbReference>
<keyword evidence="2" id="KW-0067">ATP-binding</keyword>
<dbReference type="Gramene" id="Manes.03G168900.1.v8.1">
    <property type="protein sequence ID" value="Manes.03G168900.1.v8.1.CDS"/>
    <property type="gene ID" value="Manes.03G168900.v8.1"/>
</dbReference>
<name>A0A2C9W8D0_MANES</name>
<dbReference type="PANTHER" id="PTHR31153:SF1">
    <property type="entry name" value="CALMODULIN CALCIUM-DEPENDENT NAD KINASE"/>
    <property type="match status" value="1"/>
</dbReference>
<keyword evidence="5" id="KW-1185">Reference proteome</keyword>
<evidence type="ECO:0000256" key="1">
    <source>
        <dbReference type="ARBA" id="ARBA00022741"/>
    </source>
</evidence>
<dbReference type="Pfam" id="PF06414">
    <property type="entry name" value="Zeta_toxin"/>
    <property type="match status" value="1"/>
</dbReference>
<sequence>MEHGYGHGLIPKLDRTESGHVENLESFSHYVARQLGFPDPNECPQLCKLAHDYLRNPKNCEHNFYEFFANKAEAESLYVKLIEEFERCILSYFAFHWSQASRLITQVIDDDESEKKPKLKHLILAATRKQRFDRVTKDLKLTRVFSTLVEEMKAISMDDSSHTSDLMVPVALGERSPVLLLMGGGMGGGKSTVVTNILKELFWSGVEPVVVEADAFKESDVIYRAISAMGYEDDMLQTAELVHQSSTDAASSLLVTALNEGRDVIMDGTLSWEPFVEQTIAMARNVHKYRYRMGVGYKVAKDGTITEKYWEREEDDEIQERKPYKIEMVGVVCDAYLAVVRGIRRAIITRRAVRVSSQLKSHQRFAAAFPRYCQLVDNVRLYCTNAAGGPPLLIARKDGGGKLLIDPEEIKCLTNASSLNSEADSIYELYSDPSPMYESGTVWKETILAPYRAALQLELKMTIGND</sequence>
<dbReference type="InterPro" id="IPR010488">
    <property type="entry name" value="Zeta_toxin_domain"/>
</dbReference>
<keyword evidence="1" id="KW-0547">Nucleotide-binding</keyword>
<dbReference type="SUPFAM" id="SSF52540">
    <property type="entry name" value="P-loop containing nucleoside triphosphate hydrolases"/>
    <property type="match status" value="1"/>
</dbReference>
<dbReference type="InterPro" id="IPR044802">
    <property type="entry name" value="NADKc-like"/>
</dbReference>
<dbReference type="AlphaFoldDB" id="A0A2C9W8D0"/>
<reference evidence="5" key="1">
    <citation type="journal article" date="2016" name="Nat. Biotechnol.">
        <title>Sequencing wild and cultivated cassava and related species reveals extensive interspecific hybridization and genetic diversity.</title>
        <authorList>
            <person name="Bredeson J.V."/>
            <person name="Lyons J.B."/>
            <person name="Prochnik S.E."/>
            <person name="Wu G.A."/>
            <person name="Ha C.M."/>
            <person name="Edsinger-Gonzales E."/>
            <person name="Grimwood J."/>
            <person name="Schmutz J."/>
            <person name="Rabbi I.Y."/>
            <person name="Egesi C."/>
            <person name="Nauluvula P."/>
            <person name="Lebot V."/>
            <person name="Ndunguru J."/>
            <person name="Mkamilo G."/>
            <person name="Bart R.S."/>
            <person name="Setter T.L."/>
            <person name="Gleadow R.M."/>
            <person name="Kulakow P."/>
            <person name="Ferguson M.E."/>
            <person name="Rounsley S."/>
            <person name="Rokhsar D.S."/>
        </authorList>
    </citation>
    <scope>NUCLEOTIDE SEQUENCE [LARGE SCALE GENOMIC DNA]</scope>
    <source>
        <strain evidence="5">cv. AM560-2</strain>
    </source>
</reference>
<evidence type="ECO:0000256" key="2">
    <source>
        <dbReference type="ARBA" id="ARBA00022840"/>
    </source>
</evidence>
<evidence type="ECO:0000313" key="5">
    <source>
        <dbReference type="Proteomes" id="UP000091857"/>
    </source>
</evidence>
<dbReference type="Proteomes" id="UP000091857">
    <property type="component" value="Chromosome 3"/>
</dbReference>
<evidence type="ECO:0000259" key="3">
    <source>
        <dbReference type="Pfam" id="PF06414"/>
    </source>
</evidence>
<dbReference type="InterPro" id="IPR027417">
    <property type="entry name" value="P-loop_NTPase"/>
</dbReference>
<organism evidence="4 5">
    <name type="scientific">Manihot esculenta</name>
    <name type="common">Cassava</name>
    <name type="synonym">Jatropha manihot</name>
    <dbReference type="NCBI Taxonomy" id="3983"/>
    <lineage>
        <taxon>Eukaryota</taxon>
        <taxon>Viridiplantae</taxon>
        <taxon>Streptophyta</taxon>
        <taxon>Embryophyta</taxon>
        <taxon>Tracheophyta</taxon>
        <taxon>Spermatophyta</taxon>
        <taxon>Magnoliopsida</taxon>
        <taxon>eudicotyledons</taxon>
        <taxon>Gunneridae</taxon>
        <taxon>Pentapetalae</taxon>
        <taxon>rosids</taxon>
        <taxon>fabids</taxon>
        <taxon>Malpighiales</taxon>
        <taxon>Euphorbiaceae</taxon>
        <taxon>Crotonoideae</taxon>
        <taxon>Manihoteae</taxon>
        <taxon>Manihot</taxon>
    </lineage>
</organism>
<dbReference type="GO" id="GO:0005524">
    <property type="term" value="F:ATP binding"/>
    <property type="evidence" value="ECO:0007669"/>
    <property type="project" value="UniProtKB-KW"/>
</dbReference>
<dbReference type="EMBL" id="CM004389">
    <property type="protein sequence ID" value="OAY55640.1"/>
    <property type="molecule type" value="Genomic_DNA"/>
</dbReference>
<gene>
    <name evidence="4" type="ORF">MANES_03G168900v8</name>
</gene>